<keyword evidence="3" id="KW-0175">Coiled coil</keyword>
<feature type="region of interest" description="Disordered" evidence="6">
    <location>
        <begin position="244"/>
        <end position="269"/>
    </location>
</feature>
<feature type="compositionally biased region" description="Acidic residues" evidence="6">
    <location>
        <begin position="567"/>
        <end position="601"/>
    </location>
</feature>
<dbReference type="GO" id="GO:0051239">
    <property type="term" value="P:regulation of multicellular organismal process"/>
    <property type="evidence" value="ECO:0007669"/>
    <property type="project" value="UniProtKB-ARBA"/>
</dbReference>
<dbReference type="InterPro" id="IPR023179">
    <property type="entry name" value="GTP-bd_ortho_bundle_sf"/>
</dbReference>
<dbReference type="CDD" id="cd04178">
    <property type="entry name" value="Nucleostemin_like"/>
    <property type="match status" value="1"/>
</dbReference>
<comment type="caution">
    <text evidence="8">The sequence shown here is derived from an EMBL/GenBank/DDBJ whole genome shotgun (WGS) entry which is preliminary data.</text>
</comment>
<dbReference type="PANTHER" id="PTHR11089:SF30">
    <property type="entry name" value="GUANINE NUCLEOTIDE-BINDING PROTEIN-LIKE 3 HOMOLOG"/>
    <property type="match status" value="1"/>
</dbReference>
<evidence type="ECO:0000256" key="5">
    <source>
        <dbReference type="ARBA" id="ARBA00023242"/>
    </source>
</evidence>
<dbReference type="FunFam" id="3.40.50.300:FF:000571">
    <property type="entry name" value="Guanine nucleotide-binding protein-like NSN1"/>
    <property type="match status" value="1"/>
</dbReference>
<feature type="domain" description="CP-type G" evidence="7">
    <location>
        <begin position="171"/>
        <end position="377"/>
    </location>
</feature>
<feature type="region of interest" description="Disordered" evidence="6">
    <location>
        <begin position="115"/>
        <end position="164"/>
    </location>
</feature>
<feature type="compositionally biased region" description="Gly residues" evidence="6">
    <location>
        <begin position="141"/>
        <end position="152"/>
    </location>
</feature>
<feature type="compositionally biased region" description="Basic and acidic residues" evidence="6">
    <location>
        <begin position="69"/>
        <end position="85"/>
    </location>
</feature>
<dbReference type="GO" id="GO:0005525">
    <property type="term" value="F:GTP binding"/>
    <property type="evidence" value="ECO:0007669"/>
    <property type="project" value="UniProtKB-KW"/>
</dbReference>
<feature type="compositionally biased region" description="Acidic residues" evidence="6">
    <location>
        <begin position="610"/>
        <end position="619"/>
    </location>
</feature>
<feature type="region of interest" description="Disordered" evidence="6">
    <location>
        <begin position="541"/>
        <end position="619"/>
    </location>
</feature>
<protein>
    <recommendedName>
        <fullName evidence="7">CP-type G domain-containing protein</fullName>
    </recommendedName>
</protein>
<dbReference type="InterPro" id="IPR027417">
    <property type="entry name" value="P-loop_NTPase"/>
</dbReference>
<dbReference type="Proteomes" id="UP001530315">
    <property type="component" value="Unassembled WGS sequence"/>
</dbReference>
<dbReference type="PRINTS" id="PR00326">
    <property type="entry name" value="GTP1OBG"/>
</dbReference>
<feature type="region of interest" description="Disordered" evidence="6">
    <location>
        <begin position="1"/>
        <end position="100"/>
    </location>
</feature>
<dbReference type="InterPro" id="IPR050755">
    <property type="entry name" value="TRAFAC_YlqF/YawG_RiboMat"/>
</dbReference>
<dbReference type="Pfam" id="PF01926">
    <property type="entry name" value="MMR_HSR1"/>
    <property type="match status" value="1"/>
</dbReference>
<evidence type="ECO:0000256" key="3">
    <source>
        <dbReference type="ARBA" id="ARBA00023054"/>
    </source>
</evidence>
<dbReference type="Pfam" id="PF08701">
    <property type="entry name" value="GN3L_Grn1"/>
    <property type="match status" value="1"/>
</dbReference>
<dbReference type="InterPro" id="IPR030378">
    <property type="entry name" value="G_CP_dom"/>
</dbReference>
<evidence type="ECO:0000256" key="2">
    <source>
        <dbReference type="ARBA" id="ARBA00022741"/>
    </source>
</evidence>
<reference evidence="8 9" key="1">
    <citation type="submission" date="2024-10" db="EMBL/GenBank/DDBJ databases">
        <title>Updated reference genomes for cyclostephanoid diatoms.</title>
        <authorList>
            <person name="Roberts W.R."/>
            <person name="Alverson A.J."/>
        </authorList>
    </citation>
    <scope>NUCLEOTIDE SEQUENCE [LARGE SCALE GENOMIC DNA]</scope>
    <source>
        <strain evidence="8 9">AJA276-08</strain>
    </source>
</reference>
<dbReference type="Gene3D" id="3.40.50.300">
    <property type="entry name" value="P-loop containing nucleotide triphosphate hydrolases"/>
    <property type="match status" value="1"/>
</dbReference>
<evidence type="ECO:0000256" key="1">
    <source>
        <dbReference type="ARBA" id="ARBA00004604"/>
    </source>
</evidence>
<accession>A0ABD3QPV7</accession>
<evidence type="ECO:0000256" key="6">
    <source>
        <dbReference type="SAM" id="MobiDB-lite"/>
    </source>
</evidence>
<dbReference type="PANTHER" id="PTHR11089">
    <property type="entry name" value="GTP-BINDING PROTEIN-RELATED"/>
    <property type="match status" value="1"/>
</dbReference>
<dbReference type="EMBL" id="JALLAZ020000147">
    <property type="protein sequence ID" value="KAL3802428.1"/>
    <property type="molecule type" value="Genomic_DNA"/>
</dbReference>
<proteinExistence type="predicted"/>
<dbReference type="SUPFAM" id="SSF52540">
    <property type="entry name" value="P-loop containing nucleoside triphosphate hydrolases"/>
    <property type="match status" value="1"/>
</dbReference>
<dbReference type="InterPro" id="IPR006073">
    <property type="entry name" value="GTP-bd"/>
</dbReference>
<evidence type="ECO:0000259" key="7">
    <source>
        <dbReference type="PROSITE" id="PS51721"/>
    </source>
</evidence>
<feature type="compositionally biased region" description="Basic residues" evidence="6">
    <location>
        <begin position="1"/>
        <end position="11"/>
    </location>
</feature>
<evidence type="ECO:0000313" key="8">
    <source>
        <dbReference type="EMBL" id="KAL3802428.1"/>
    </source>
</evidence>
<organism evidence="8 9">
    <name type="scientific">Stephanodiscus triporus</name>
    <dbReference type="NCBI Taxonomy" id="2934178"/>
    <lineage>
        <taxon>Eukaryota</taxon>
        <taxon>Sar</taxon>
        <taxon>Stramenopiles</taxon>
        <taxon>Ochrophyta</taxon>
        <taxon>Bacillariophyta</taxon>
        <taxon>Coscinodiscophyceae</taxon>
        <taxon>Thalassiosirophycidae</taxon>
        <taxon>Stephanodiscales</taxon>
        <taxon>Stephanodiscaceae</taxon>
        <taxon>Stephanodiscus</taxon>
    </lineage>
</organism>
<comment type="subcellular location">
    <subcellularLocation>
        <location evidence="1">Nucleus</location>
        <location evidence="1">Nucleolus</location>
    </subcellularLocation>
</comment>
<feature type="compositionally biased region" description="Basic and acidic residues" evidence="6">
    <location>
        <begin position="12"/>
        <end position="27"/>
    </location>
</feature>
<dbReference type="FunFam" id="1.10.1580.10:FF:000002">
    <property type="entry name" value="Guanine nucleotide-binding protein-like 3 (nucleolar)-like"/>
    <property type="match status" value="1"/>
</dbReference>
<dbReference type="Gene3D" id="1.10.1580.10">
    <property type="match status" value="1"/>
</dbReference>
<name>A0ABD3QPV7_9STRA</name>
<sequence length="619" mass="65932">MVKKKSKSKRVTLKDKYKMQRRVVETHRKNRKQAKRDSKAGIVRHDKKARKDPGIPNSWPFKQELLQNIKRERERDEARKAEEKERRKKNGGGGDLADLMANADRKRSDFDARQQLGSAAGTSTTTRDPSATTNATREDGGGGGGRGGGGSRDGSSASSLAHGQQSRRAYLRSLKKVIESSDVVLQVLDARDPLGTRVHPAVEAGVLSHPDRRMVLVLNKIDLVPKANVAEWLTYLRRSHPTVALKAGTSRSGKSNESGRSSGVGRAEGEGALDTTMAVGVEGLLQLLKNYARRGGGGGGGGGGCSGGIGGKMKKSKTCITVGIIGYPNVGKSSILNSLKRSRAVGVSPRPGFTTTLQEVVLDRSIRLVDSPGVVFDDDDDDGGGAGAGAVLRNSVDADTVEDPIPAIQSLLGRCSAESLMMTYGVPAFPSGPDGAMAFLAMVARSRGRVLRGGIPDKVTAARLVIKDWNRGKVPYYSVPPPVVGAAGGGTTTGGGGLLGNVEIVSEFADEFDVDRIMEAHDRELMEGLDDVDEMDFVRMDSVLPDGDGDKAGGGEILDYLTGDRPEGDDDDDEEEEEDGDDDEEGGSSEEDEMDDDDEDGAAANARMEDAEDFDFDKE</sequence>
<gene>
    <name evidence="8" type="ORF">ACHAW5_001149</name>
</gene>
<feature type="compositionally biased region" description="Polar residues" evidence="6">
    <location>
        <begin position="249"/>
        <end position="261"/>
    </location>
</feature>
<feature type="compositionally biased region" description="Low complexity" evidence="6">
    <location>
        <begin position="122"/>
        <end position="135"/>
    </location>
</feature>
<dbReference type="GO" id="GO:0050793">
    <property type="term" value="P:regulation of developmental process"/>
    <property type="evidence" value="ECO:0007669"/>
    <property type="project" value="UniProtKB-ARBA"/>
</dbReference>
<evidence type="ECO:0000256" key="4">
    <source>
        <dbReference type="ARBA" id="ARBA00023134"/>
    </source>
</evidence>
<dbReference type="InterPro" id="IPR014813">
    <property type="entry name" value="Gnl3_N_dom"/>
</dbReference>
<dbReference type="AlphaFoldDB" id="A0ABD3QPV7"/>
<keyword evidence="5" id="KW-0539">Nucleus</keyword>
<keyword evidence="4" id="KW-0342">GTP-binding</keyword>
<evidence type="ECO:0000313" key="9">
    <source>
        <dbReference type="Proteomes" id="UP001530315"/>
    </source>
</evidence>
<dbReference type="PROSITE" id="PS51721">
    <property type="entry name" value="G_CP"/>
    <property type="match status" value="1"/>
</dbReference>
<keyword evidence="9" id="KW-1185">Reference proteome</keyword>
<dbReference type="GO" id="GO:0005730">
    <property type="term" value="C:nucleolus"/>
    <property type="evidence" value="ECO:0007669"/>
    <property type="project" value="UniProtKB-SubCell"/>
</dbReference>
<keyword evidence="2" id="KW-0547">Nucleotide-binding</keyword>